<dbReference type="InterPro" id="IPR014721">
    <property type="entry name" value="Ribsml_uS5_D2-typ_fold_subgr"/>
</dbReference>
<evidence type="ECO:0000256" key="7">
    <source>
        <dbReference type="SAM" id="MobiDB-lite"/>
    </source>
</evidence>
<keyword evidence="3 6" id="KW-0255">Endonuclease</keyword>
<keyword evidence="5 6" id="KW-0694">RNA-binding</keyword>
<evidence type="ECO:0000313" key="8">
    <source>
        <dbReference type="EMBL" id="MFG6469283.1"/>
    </source>
</evidence>
<feature type="region of interest" description="Disordered" evidence="7">
    <location>
        <begin position="81"/>
        <end position="106"/>
    </location>
</feature>
<sequence length="196" mass="21293">MAAVPSSLLAAPRAASVWLSEPRDDAWRVVASGHPMIGKLQRPIDFERVLGHPSRARSAHFALHHLPANPAPSAWHAAQLKADQAKLSTGESQPVHSAVESSPPRGPQGCWVGMVVPKRHARRSVTRQLLKRQIRAAFAERPGVPPGMWVVRLRSPFDRQKFPSAASDALRAAARAELAQLLDRALKPRPVVEAAA</sequence>
<comment type="catalytic activity">
    <reaction evidence="6">
        <text>Endonucleolytic cleavage of RNA, removing 5'-extranucleotides from tRNA precursor.</text>
        <dbReference type="EC" id="3.1.26.5"/>
    </reaction>
</comment>
<dbReference type="Proteomes" id="UP001606303">
    <property type="component" value="Unassembled WGS sequence"/>
</dbReference>
<accession>A0ABW7H4Y2</accession>
<evidence type="ECO:0000256" key="1">
    <source>
        <dbReference type="ARBA" id="ARBA00022694"/>
    </source>
</evidence>
<dbReference type="InterPro" id="IPR020568">
    <property type="entry name" value="Ribosomal_Su5_D2-typ_SF"/>
</dbReference>
<feature type="compositionally biased region" description="Polar residues" evidence="7">
    <location>
        <begin position="86"/>
        <end position="95"/>
    </location>
</feature>
<dbReference type="Gene3D" id="3.30.230.10">
    <property type="match status" value="1"/>
</dbReference>
<comment type="function">
    <text evidence="6">RNaseP catalyzes the removal of the 5'-leader sequence from pre-tRNA to produce the mature 5'-terminus. It can also cleave other RNA substrates such as 4.5S RNA. The protein component plays an auxiliary but essential role in vivo by binding to the 5'-leader sequence and broadening the substrate specificity of the ribozyme.</text>
</comment>
<evidence type="ECO:0000256" key="4">
    <source>
        <dbReference type="ARBA" id="ARBA00022801"/>
    </source>
</evidence>
<comment type="similarity">
    <text evidence="6">Belongs to the RnpA family.</text>
</comment>
<evidence type="ECO:0000256" key="5">
    <source>
        <dbReference type="ARBA" id="ARBA00022884"/>
    </source>
</evidence>
<evidence type="ECO:0000256" key="3">
    <source>
        <dbReference type="ARBA" id="ARBA00022759"/>
    </source>
</evidence>
<dbReference type="HAMAP" id="MF_00227">
    <property type="entry name" value="RNase_P"/>
    <property type="match status" value="1"/>
</dbReference>
<evidence type="ECO:0000256" key="2">
    <source>
        <dbReference type="ARBA" id="ARBA00022722"/>
    </source>
</evidence>
<comment type="caution">
    <text evidence="8">The sequence shown here is derived from an EMBL/GenBank/DDBJ whole genome shotgun (WGS) entry which is preliminary data.</text>
</comment>
<keyword evidence="1 6" id="KW-0819">tRNA processing</keyword>
<organism evidence="8 9">
    <name type="scientific">Pelomonas baiyunensis</name>
    <dbReference type="NCBI Taxonomy" id="3299026"/>
    <lineage>
        <taxon>Bacteria</taxon>
        <taxon>Pseudomonadati</taxon>
        <taxon>Pseudomonadota</taxon>
        <taxon>Betaproteobacteria</taxon>
        <taxon>Burkholderiales</taxon>
        <taxon>Sphaerotilaceae</taxon>
        <taxon>Roseateles</taxon>
    </lineage>
</organism>
<proteinExistence type="inferred from homology"/>
<dbReference type="SUPFAM" id="SSF54211">
    <property type="entry name" value="Ribosomal protein S5 domain 2-like"/>
    <property type="match status" value="1"/>
</dbReference>
<dbReference type="InterPro" id="IPR000100">
    <property type="entry name" value="RNase_P"/>
</dbReference>
<keyword evidence="9" id="KW-1185">Reference proteome</keyword>
<evidence type="ECO:0000313" key="9">
    <source>
        <dbReference type="Proteomes" id="UP001606303"/>
    </source>
</evidence>
<protein>
    <recommendedName>
        <fullName evidence="6">Ribonuclease P protein component</fullName>
        <shortName evidence="6">RNase P protein</shortName>
        <shortName evidence="6">RNaseP protein</shortName>
        <ecNumber evidence="6">3.1.26.5</ecNumber>
    </recommendedName>
    <alternativeName>
        <fullName evidence="6">Protein C5</fullName>
    </alternativeName>
</protein>
<gene>
    <name evidence="6" type="primary">rnpA</name>
    <name evidence="8" type="ORF">ACG01O_21880</name>
</gene>
<keyword evidence="2 6" id="KW-0540">Nuclease</keyword>
<evidence type="ECO:0000256" key="6">
    <source>
        <dbReference type="HAMAP-Rule" id="MF_00227"/>
    </source>
</evidence>
<dbReference type="EC" id="3.1.26.5" evidence="6"/>
<keyword evidence="4 6" id="KW-0378">Hydrolase</keyword>
<comment type="subunit">
    <text evidence="6">Consists of a catalytic RNA component (M1 or rnpB) and a protein subunit.</text>
</comment>
<dbReference type="Pfam" id="PF00825">
    <property type="entry name" value="Ribonuclease_P"/>
    <property type="match status" value="1"/>
</dbReference>
<name>A0ABW7H4Y2_9BURK</name>
<reference evidence="8 9" key="1">
    <citation type="submission" date="2024-08" db="EMBL/GenBank/DDBJ databases">
        <authorList>
            <person name="Lu H."/>
        </authorList>
    </citation>
    <scope>NUCLEOTIDE SEQUENCE [LARGE SCALE GENOMIC DNA]</scope>
    <source>
        <strain evidence="8 9">BYS87W</strain>
    </source>
</reference>
<dbReference type="RefSeq" id="WP_394387707.1">
    <property type="nucleotide sequence ID" value="NZ_JBIGIB010000009.1"/>
</dbReference>
<dbReference type="EMBL" id="JBIGIB010000009">
    <property type="protein sequence ID" value="MFG6469283.1"/>
    <property type="molecule type" value="Genomic_DNA"/>
</dbReference>